<dbReference type="Gene3D" id="3.30.457.10">
    <property type="entry name" value="Copper amine oxidase-like, N-terminal domain"/>
    <property type="match status" value="1"/>
</dbReference>
<dbReference type="Proteomes" id="UP000602284">
    <property type="component" value="Unassembled WGS sequence"/>
</dbReference>
<evidence type="ECO:0000313" key="3">
    <source>
        <dbReference type="EMBL" id="MBL0388566.1"/>
    </source>
</evidence>
<dbReference type="RefSeq" id="WP_201637529.1">
    <property type="nucleotide sequence ID" value="NZ_JAEQNB010000006.1"/>
</dbReference>
<dbReference type="Pfam" id="PF20316">
    <property type="entry name" value="DUF6612"/>
    <property type="match status" value="1"/>
</dbReference>
<dbReference type="InterPro" id="IPR046720">
    <property type="entry name" value="DUF6612"/>
</dbReference>
<accession>A0ABS1JE68</accession>
<proteinExistence type="predicted"/>
<dbReference type="SUPFAM" id="SSF55383">
    <property type="entry name" value="Copper amine oxidase, domain N"/>
    <property type="match status" value="1"/>
</dbReference>
<dbReference type="EMBL" id="JAEQNB010000006">
    <property type="protein sequence ID" value="MBL0388566.1"/>
    <property type="molecule type" value="Genomic_DNA"/>
</dbReference>
<dbReference type="InterPro" id="IPR036582">
    <property type="entry name" value="Mao_N_sf"/>
</dbReference>
<evidence type="ECO:0000313" key="4">
    <source>
        <dbReference type="Proteomes" id="UP000602284"/>
    </source>
</evidence>
<feature type="domain" description="Copper amine oxidase-like N-terminal" evidence="2">
    <location>
        <begin position="36"/>
        <end position="143"/>
    </location>
</feature>
<sequence>MMKKRTLALLASLGLFAGLSSVHTSIAGAVDSIQLVVDDKSISTDTAPLLVHDRIFVPVRALSESLGATVTYDSQTDSATITRNDITLKLDFKSGQVWKNGVVLTLEESPRLVNDRAMVPVRFISEAFGNTVSYDDATQTVTVLPTQARLDERKNIQAVLAGTSQALQAKTSYSTDVDLSMDFPKDPYEREGALTTKYSAHLTLDTQVQTKLQHGNANLTTTTGHVKNITDVELYRQGEVFYVLNPYSENEWSKISNTAGDEGVWEGLRDALNGVSMSADQLQQFEELAPYASLKEEAATYTLFYHFDANGIVKLLKGTHLDQDMKAFDLTLQIDKATSLATGYTGDVYYDNSNPNHMVPSKVHAEGKVGNWDKVPTITIPSDVLKNAKSYW</sequence>
<name>A0ABS1JE68_9BACL</name>
<organism evidence="3 4">
    <name type="scientific">Tumebacillus amylolyticus</name>
    <dbReference type="NCBI Taxonomy" id="2801339"/>
    <lineage>
        <taxon>Bacteria</taxon>
        <taxon>Bacillati</taxon>
        <taxon>Bacillota</taxon>
        <taxon>Bacilli</taxon>
        <taxon>Bacillales</taxon>
        <taxon>Alicyclobacillaceae</taxon>
        <taxon>Tumebacillus</taxon>
    </lineage>
</organism>
<keyword evidence="4" id="KW-1185">Reference proteome</keyword>
<comment type="caution">
    <text evidence="3">The sequence shown here is derived from an EMBL/GenBank/DDBJ whole genome shotgun (WGS) entry which is preliminary data.</text>
</comment>
<gene>
    <name evidence="3" type="ORF">JJB07_18335</name>
</gene>
<evidence type="ECO:0000259" key="2">
    <source>
        <dbReference type="Pfam" id="PF07833"/>
    </source>
</evidence>
<evidence type="ECO:0000256" key="1">
    <source>
        <dbReference type="SAM" id="SignalP"/>
    </source>
</evidence>
<dbReference type="Pfam" id="PF07833">
    <property type="entry name" value="Cu_amine_oxidN1"/>
    <property type="match status" value="1"/>
</dbReference>
<protein>
    <submittedName>
        <fullName evidence="3">Copper amine oxidase N-terminal domain-containing protein</fullName>
    </submittedName>
</protein>
<feature type="signal peptide" evidence="1">
    <location>
        <begin position="1"/>
        <end position="29"/>
    </location>
</feature>
<dbReference type="InterPro" id="IPR012854">
    <property type="entry name" value="Cu_amine_oxidase-like_N"/>
</dbReference>
<feature type="chain" id="PRO_5045047984" evidence="1">
    <location>
        <begin position="30"/>
        <end position="392"/>
    </location>
</feature>
<reference evidence="3 4" key="1">
    <citation type="submission" date="2021-01" db="EMBL/GenBank/DDBJ databases">
        <title>Tumebacillus sp. strain ITR2 16S ribosomal RNA gene Genome sequencing and assembly.</title>
        <authorList>
            <person name="Kang M."/>
        </authorList>
    </citation>
    <scope>NUCLEOTIDE SEQUENCE [LARGE SCALE GENOMIC DNA]</scope>
    <source>
        <strain evidence="3 4">ITR2</strain>
    </source>
</reference>
<keyword evidence="1" id="KW-0732">Signal</keyword>